<accession>A0ABX1PV90</accession>
<dbReference type="InterPro" id="IPR021218">
    <property type="entry name" value="DUF2784"/>
</dbReference>
<comment type="caution">
    <text evidence="2">The sequence shown here is derived from an EMBL/GenBank/DDBJ whole genome shotgun (WGS) entry which is preliminary data.</text>
</comment>
<keyword evidence="1" id="KW-1133">Transmembrane helix</keyword>
<keyword evidence="1" id="KW-0812">Transmembrane</keyword>
<evidence type="ECO:0000256" key="1">
    <source>
        <dbReference type="SAM" id="Phobius"/>
    </source>
</evidence>
<dbReference type="EMBL" id="WTVN01000006">
    <property type="protein sequence ID" value="NMG43354.1"/>
    <property type="molecule type" value="Genomic_DNA"/>
</dbReference>
<evidence type="ECO:0000313" key="2">
    <source>
        <dbReference type="EMBL" id="NMG43354.1"/>
    </source>
</evidence>
<evidence type="ECO:0000313" key="3">
    <source>
        <dbReference type="Proteomes" id="UP000623795"/>
    </source>
</evidence>
<organism evidence="2 3">
    <name type="scientific">Aromatoleum toluvorans</name>
    <dbReference type="NCBI Taxonomy" id="92002"/>
    <lineage>
        <taxon>Bacteria</taxon>
        <taxon>Pseudomonadati</taxon>
        <taxon>Pseudomonadota</taxon>
        <taxon>Betaproteobacteria</taxon>
        <taxon>Rhodocyclales</taxon>
        <taxon>Rhodocyclaceae</taxon>
        <taxon>Aromatoleum</taxon>
    </lineage>
</organism>
<feature type="transmembrane region" description="Helical" evidence="1">
    <location>
        <begin position="91"/>
        <end position="113"/>
    </location>
</feature>
<dbReference type="Proteomes" id="UP000623795">
    <property type="component" value="Unassembled WGS sequence"/>
</dbReference>
<reference evidence="2 3" key="1">
    <citation type="submission" date="2019-12" db="EMBL/GenBank/DDBJ databases">
        <title>Comparative genomics gives insights into the taxonomy of the Azoarcus-Aromatoleum group and reveals separate origins of nif in the plant-associated Azoarcus and non-plant-associated Aromatoleum sub-groups.</title>
        <authorList>
            <person name="Lafos M."/>
            <person name="Maluk M."/>
            <person name="Batista M."/>
            <person name="Junghare M."/>
            <person name="Carmona M."/>
            <person name="Faoro H."/>
            <person name="Cruz L.M."/>
            <person name="Battistoni F."/>
            <person name="De Souza E."/>
            <person name="Pedrosa F."/>
            <person name="Chen W.-M."/>
            <person name="Poole P.S."/>
            <person name="Dixon R.A."/>
            <person name="James E.K."/>
        </authorList>
    </citation>
    <scope>NUCLEOTIDE SEQUENCE [LARGE SCALE GENOMIC DNA]</scope>
    <source>
        <strain evidence="2 3">Td21</strain>
    </source>
</reference>
<name>A0ABX1PV90_9RHOO</name>
<protein>
    <submittedName>
        <fullName evidence="2">DUF2784 family protein</fullName>
    </submittedName>
</protein>
<keyword evidence="3" id="KW-1185">Reference proteome</keyword>
<dbReference type="Pfam" id="PF10861">
    <property type="entry name" value="DUF2784"/>
    <property type="match status" value="1"/>
</dbReference>
<feature type="transmembrane region" description="Helical" evidence="1">
    <location>
        <begin position="6"/>
        <end position="25"/>
    </location>
</feature>
<keyword evidence="1" id="KW-0472">Membrane</keyword>
<sequence>MAADFVVLVHALFIAFVLLGGLLTIHWPRAAWVHLPAAVYGVAIEMIGWTCPLTPLENALRRAGGDGVDLQGGFIEQYLVALIYPPGLTPAVQVVLGLAVVAVNVAVYGIVALRRQRRRATD</sequence>
<proteinExistence type="predicted"/>
<gene>
    <name evidence="2" type="ORF">GPA22_06355</name>
</gene>